<evidence type="ECO:0000256" key="1">
    <source>
        <dbReference type="SAM" id="MobiDB-lite"/>
    </source>
</evidence>
<keyword evidence="3" id="KW-1185">Reference proteome</keyword>
<reference evidence="2 3" key="1">
    <citation type="submission" date="2020-02" db="EMBL/GenBank/DDBJ databases">
        <authorList>
            <person name="Ferguson B K."/>
        </authorList>
    </citation>
    <scope>NUCLEOTIDE SEQUENCE [LARGE SCALE GENOMIC DNA]</scope>
</reference>
<feature type="compositionally biased region" description="Basic and acidic residues" evidence="1">
    <location>
        <begin position="54"/>
        <end position="65"/>
    </location>
</feature>
<protein>
    <submittedName>
        <fullName evidence="2">Uncharacterized protein</fullName>
    </submittedName>
</protein>
<gene>
    <name evidence="2" type="ORF">NTEN_LOCUS18867</name>
</gene>
<organism evidence="2 3">
    <name type="scientific">Nesidiocoris tenuis</name>
    <dbReference type="NCBI Taxonomy" id="355587"/>
    <lineage>
        <taxon>Eukaryota</taxon>
        <taxon>Metazoa</taxon>
        <taxon>Ecdysozoa</taxon>
        <taxon>Arthropoda</taxon>
        <taxon>Hexapoda</taxon>
        <taxon>Insecta</taxon>
        <taxon>Pterygota</taxon>
        <taxon>Neoptera</taxon>
        <taxon>Paraneoptera</taxon>
        <taxon>Hemiptera</taxon>
        <taxon>Heteroptera</taxon>
        <taxon>Panheteroptera</taxon>
        <taxon>Cimicomorpha</taxon>
        <taxon>Miridae</taxon>
        <taxon>Dicyphina</taxon>
        <taxon>Nesidiocoris</taxon>
    </lineage>
</organism>
<sequence length="127" mass="14534">MRLRLRRVNSRQKLVMNSLRGHSSNVKFPAFLIWSDTKFTPAVCPSRTPYGSEKSSRQEPSRENPVKGTPSPSWTSAGEHLDVMGIITAKPVQMFSNVSEDELFLGFLRRNIHIQQVDSVYSLKKWK</sequence>
<dbReference type="Proteomes" id="UP000479000">
    <property type="component" value="Unassembled WGS sequence"/>
</dbReference>
<dbReference type="EMBL" id="CADCXU010027815">
    <property type="protein sequence ID" value="CAB0014439.1"/>
    <property type="molecule type" value="Genomic_DNA"/>
</dbReference>
<proteinExistence type="predicted"/>
<evidence type="ECO:0000313" key="2">
    <source>
        <dbReference type="EMBL" id="CAB0014439.1"/>
    </source>
</evidence>
<evidence type="ECO:0000313" key="3">
    <source>
        <dbReference type="Proteomes" id="UP000479000"/>
    </source>
</evidence>
<name>A0A6H5HD17_9HEMI</name>
<accession>A0A6H5HD17</accession>
<feature type="region of interest" description="Disordered" evidence="1">
    <location>
        <begin position="45"/>
        <end position="77"/>
    </location>
</feature>
<dbReference type="AlphaFoldDB" id="A0A6H5HD17"/>